<dbReference type="AlphaFoldDB" id="A0AAD4M0R7"/>
<gene>
    <name evidence="2" type="ORF">B0F90DRAFT_883491</name>
</gene>
<comment type="caution">
    <text evidence="2">The sequence shown here is derived from an EMBL/GenBank/DDBJ whole genome shotgun (WGS) entry which is preliminary data.</text>
</comment>
<dbReference type="EMBL" id="WTXG01000035">
    <property type="protein sequence ID" value="KAI0297620.1"/>
    <property type="molecule type" value="Genomic_DNA"/>
</dbReference>
<feature type="compositionally biased region" description="Low complexity" evidence="1">
    <location>
        <begin position="46"/>
        <end position="69"/>
    </location>
</feature>
<organism evidence="2 3">
    <name type="scientific">Multifurca ochricompacta</name>
    <dbReference type="NCBI Taxonomy" id="376703"/>
    <lineage>
        <taxon>Eukaryota</taxon>
        <taxon>Fungi</taxon>
        <taxon>Dikarya</taxon>
        <taxon>Basidiomycota</taxon>
        <taxon>Agaricomycotina</taxon>
        <taxon>Agaricomycetes</taxon>
        <taxon>Russulales</taxon>
        <taxon>Russulaceae</taxon>
        <taxon>Multifurca</taxon>
    </lineage>
</organism>
<feature type="region of interest" description="Disordered" evidence="1">
    <location>
        <begin position="162"/>
        <end position="194"/>
    </location>
</feature>
<sequence>MQFQFQNSVRNRNLNLKASTISRITASPQTQATVKLPYTPCGSTGPSVTATRTRSSSSASSSPSSSSSTLAIVQVQGGPLFPITPSTNTDPETRTGTVMGSAVNDDDNDHHPTTQTKLKLNPAAPAFTPSPSPSPSPVSPASIMAMMTTTHHRVLDPTARAFAPRGGASLGDDSAPSSPADSVGPATPSPIPASVTTPIRYNTFAFSARLARVGKSGGGGGGVGSGRVGIENGKTAALHQQLPVGVGKMRVVRPEEVVIGEKRAGEVFVFF</sequence>
<dbReference type="Proteomes" id="UP001203297">
    <property type="component" value="Unassembled WGS sequence"/>
</dbReference>
<reference evidence="2" key="1">
    <citation type="journal article" date="2022" name="New Phytol.">
        <title>Evolutionary transition to the ectomycorrhizal habit in the genomes of a hyperdiverse lineage of mushroom-forming fungi.</title>
        <authorList>
            <person name="Looney B."/>
            <person name="Miyauchi S."/>
            <person name="Morin E."/>
            <person name="Drula E."/>
            <person name="Courty P.E."/>
            <person name="Kohler A."/>
            <person name="Kuo A."/>
            <person name="LaButti K."/>
            <person name="Pangilinan J."/>
            <person name="Lipzen A."/>
            <person name="Riley R."/>
            <person name="Andreopoulos W."/>
            <person name="He G."/>
            <person name="Johnson J."/>
            <person name="Nolan M."/>
            <person name="Tritt A."/>
            <person name="Barry K.W."/>
            <person name="Grigoriev I.V."/>
            <person name="Nagy L.G."/>
            <person name="Hibbett D."/>
            <person name="Henrissat B."/>
            <person name="Matheny P.B."/>
            <person name="Labbe J."/>
            <person name="Martin F.M."/>
        </authorList>
    </citation>
    <scope>NUCLEOTIDE SEQUENCE</scope>
    <source>
        <strain evidence="2">BPL690</strain>
    </source>
</reference>
<protein>
    <submittedName>
        <fullName evidence="2">Uncharacterized protein</fullName>
    </submittedName>
</protein>
<evidence type="ECO:0000313" key="3">
    <source>
        <dbReference type="Proteomes" id="UP001203297"/>
    </source>
</evidence>
<feature type="compositionally biased region" description="Polar residues" evidence="1">
    <location>
        <begin position="84"/>
        <end position="98"/>
    </location>
</feature>
<proteinExistence type="predicted"/>
<name>A0AAD4M0R7_9AGAM</name>
<accession>A0AAD4M0R7</accession>
<evidence type="ECO:0000313" key="2">
    <source>
        <dbReference type="EMBL" id="KAI0297620.1"/>
    </source>
</evidence>
<feature type="region of interest" description="Disordered" evidence="1">
    <location>
        <begin position="35"/>
        <end position="116"/>
    </location>
</feature>
<feature type="compositionally biased region" description="Low complexity" evidence="1">
    <location>
        <begin position="166"/>
        <end position="186"/>
    </location>
</feature>
<keyword evidence="3" id="KW-1185">Reference proteome</keyword>
<evidence type="ECO:0000256" key="1">
    <source>
        <dbReference type="SAM" id="MobiDB-lite"/>
    </source>
</evidence>